<evidence type="ECO:0000256" key="6">
    <source>
        <dbReference type="HAMAP-Rule" id="MF_00740"/>
    </source>
</evidence>
<dbReference type="AlphaFoldDB" id="A0A7X0MYL0"/>
<dbReference type="SUPFAM" id="SSF53649">
    <property type="entry name" value="Alkaline phosphatase-like"/>
    <property type="match status" value="1"/>
</dbReference>
<comment type="catalytic activity">
    <reaction evidence="6">
        <text>alpha-D-ribose 1-phosphate = D-ribose 5-phosphate</text>
        <dbReference type="Rhea" id="RHEA:18793"/>
        <dbReference type="ChEBI" id="CHEBI:57720"/>
        <dbReference type="ChEBI" id="CHEBI:78346"/>
        <dbReference type="EC" id="5.4.2.7"/>
    </reaction>
</comment>
<organism evidence="9 10">
    <name type="scientific">Pseudoteredinibacter isoporae</name>
    <dbReference type="NCBI Taxonomy" id="570281"/>
    <lineage>
        <taxon>Bacteria</taxon>
        <taxon>Pseudomonadati</taxon>
        <taxon>Pseudomonadota</taxon>
        <taxon>Gammaproteobacteria</taxon>
        <taxon>Cellvibrionales</taxon>
        <taxon>Cellvibrionaceae</taxon>
        <taxon>Pseudoteredinibacter</taxon>
    </lineage>
</organism>
<evidence type="ECO:0000256" key="4">
    <source>
        <dbReference type="ARBA" id="ARBA00023211"/>
    </source>
</evidence>
<dbReference type="NCBIfam" id="TIGR01696">
    <property type="entry name" value="deoB"/>
    <property type="match status" value="1"/>
</dbReference>
<keyword evidence="5 6" id="KW-0413">Isomerase</keyword>
<dbReference type="RefSeq" id="WP_166843695.1">
    <property type="nucleotide sequence ID" value="NZ_JAAONY010000003.1"/>
</dbReference>
<dbReference type="NCBIfam" id="NF003766">
    <property type="entry name" value="PRK05362.1"/>
    <property type="match status" value="1"/>
</dbReference>
<dbReference type="HAMAP" id="MF_00740">
    <property type="entry name" value="Phosphopentomut"/>
    <property type="match status" value="1"/>
</dbReference>
<feature type="binding site" evidence="6">
    <location>
        <position position="30"/>
    </location>
    <ligand>
        <name>Mn(2+)</name>
        <dbReference type="ChEBI" id="CHEBI:29035"/>
        <label>1</label>
    </ligand>
</feature>
<dbReference type="Gene3D" id="3.30.70.1250">
    <property type="entry name" value="Phosphopentomutase"/>
    <property type="match status" value="1"/>
</dbReference>
<dbReference type="PANTHER" id="PTHR21110">
    <property type="entry name" value="PHOSPHOPENTOMUTASE"/>
    <property type="match status" value="1"/>
</dbReference>
<reference evidence="9 10" key="1">
    <citation type="submission" date="2020-08" db="EMBL/GenBank/DDBJ databases">
        <title>Genomic Encyclopedia of Type Strains, Phase IV (KMG-IV): sequencing the most valuable type-strain genomes for metagenomic binning, comparative biology and taxonomic classification.</title>
        <authorList>
            <person name="Goeker M."/>
        </authorList>
    </citation>
    <scope>NUCLEOTIDE SEQUENCE [LARGE SCALE GENOMIC DNA]</scope>
    <source>
        <strain evidence="9 10">DSM 22368</strain>
    </source>
</reference>
<comment type="similarity">
    <text evidence="1 6">Belongs to the phosphopentomutase family.</text>
</comment>
<feature type="domain" description="Metalloenzyme" evidence="8">
    <location>
        <begin position="23"/>
        <end position="422"/>
    </location>
</feature>
<evidence type="ECO:0000259" key="8">
    <source>
        <dbReference type="Pfam" id="PF01676"/>
    </source>
</evidence>
<keyword evidence="3 6" id="KW-0479">Metal-binding</keyword>
<dbReference type="InParanoid" id="A0A7X0MYL0"/>
<comment type="caution">
    <text evidence="9">The sequence shown here is derived from an EMBL/GenBank/DDBJ whole genome shotgun (WGS) entry which is preliminary data.</text>
</comment>
<dbReference type="GO" id="GO:0009117">
    <property type="term" value="P:nucleotide metabolic process"/>
    <property type="evidence" value="ECO:0007669"/>
    <property type="project" value="UniProtKB-UniRule"/>
</dbReference>
<dbReference type="GO" id="GO:0030145">
    <property type="term" value="F:manganese ion binding"/>
    <property type="evidence" value="ECO:0007669"/>
    <property type="project" value="UniProtKB-UniRule"/>
</dbReference>
<dbReference type="GO" id="GO:0005829">
    <property type="term" value="C:cytosol"/>
    <property type="evidence" value="ECO:0007669"/>
    <property type="project" value="TreeGrafter"/>
</dbReference>
<dbReference type="Proteomes" id="UP000528457">
    <property type="component" value="Unassembled WGS sequence"/>
</dbReference>
<dbReference type="Gene3D" id="3.40.720.10">
    <property type="entry name" value="Alkaline Phosphatase, subunit A"/>
    <property type="match status" value="1"/>
</dbReference>
<comment type="cofactor">
    <cofactor evidence="6">
        <name>Mn(2+)</name>
        <dbReference type="ChEBI" id="CHEBI:29035"/>
    </cofactor>
    <text evidence="6">Binds 2 manganese ions.</text>
</comment>
<comment type="subcellular location">
    <subcellularLocation>
        <location evidence="6">Cytoplasm</location>
    </subcellularLocation>
</comment>
<comment type="function">
    <text evidence="6">Isomerase that catalyzes the conversion of deoxy-ribose 1-phosphate (dRib-1-P) and ribose 1-phosphate (Rib-1-P) to deoxy-ribose 5-phosphate (dRib-5-P) and ribose 5-phosphate (Rib-5-P), respectively.</text>
</comment>
<feature type="binding site" evidence="6">
    <location>
        <position position="383"/>
    </location>
    <ligand>
        <name>Mn(2+)</name>
        <dbReference type="ChEBI" id="CHEBI:29035"/>
        <label>2</label>
    </ligand>
</feature>
<dbReference type="CDD" id="cd16009">
    <property type="entry name" value="PPM"/>
    <property type="match status" value="1"/>
</dbReference>
<dbReference type="GO" id="GO:0006018">
    <property type="term" value="P:2-deoxyribose 1-phosphate catabolic process"/>
    <property type="evidence" value="ECO:0007669"/>
    <property type="project" value="UniProtKB-UniRule"/>
</dbReference>
<feature type="binding site" evidence="6">
    <location>
        <position position="335"/>
    </location>
    <ligand>
        <name>Mn(2+)</name>
        <dbReference type="ChEBI" id="CHEBI:29035"/>
        <label>2</label>
    </ligand>
</feature>
<dbReference type="PIRSF" id="PIRSF001491">
    <property type="entry name" value="Ppentomutase"/>
    <property type="match status" value="1"/>
</dbReference>
<comment type="catalytic activity">
    <reaction evidence="6">
        <text>2-deoxy-alpha-D-ribose 1-phosphate = 2-deoxy-D-ribose 5-phosphate</text>
        <dbReference type="Rhea" id="RHEA:27658"/>
        <dbReference type="ChEBI" id="CHEBI:57259"/>
        <dbReference type="ChEBI" id="CHEBI:62877"/>
        <dbReference type="EC" id="5.4.2.7"/>
    </reaction>
</comment>
<dbReference type="PANTHER" id="PTHR21110:SF0">
    <property type="entry name" value="PHOSPHOPENTOMUTASE"/>
    <property type="match status" value="1"/>
</dbReference>
<dbReference type="FunCoup" id="A0A7X0MYL0">
    <property type="interactions" value="167"/>
</dbReference>
<dbReference type="SUPFAM" id="SSF143856">
    <property type="entry name" value="DeoB insert domain-like"/>
    <property type="match status" value="1"/>
</dbReference>
<dbReference type="GO" id="GO:0043094">
    <property type="term" value="P:metabolic compound salvage"/>
    <property type="evidence" value="ECO:0007669"/>
    <property type="project" value="UniProtKB-UniRule"/>
</dbReference>
<keyword evidence="4 6" id="KW-0464">Manganese</keyword>
<dbReference type="UniPathway" id="UPA00087">
    <property type="reaction ID" value="UER00173"/>
</dbReference>
<evidence type="ECO:0000256" key="2">
    <source>
        <dbReference type="ARBA" id="ARBA00022490"/>
    </source>
</evidence>
<dbReference type="FunFam" id="3.30.70.1250:FF:000001">
    <property type="entry name" value="Phosphopentomutase"/>
    <property type="match status" value="1"/>
</dbReference>
<dbReference type="EC" id="5.4.2.7" evidence="6 7"/>
<evidence type="ECO:0000256" key="7">
    <source>
        <dbReference type="NCBIfam" id="TIGR01696"/>
    </source>
</evidence>
<sequence length="433" mass="46409">MANESSVNFSSNIESSAKGRLGRAILLVLDSFGVGASEDAESFGDAGSNTLGHIAQYCAEGRCENGRSGPLHLPNLKQLGLFNAAQASDASIPALNALVENDTSTLIGRYGFAKELSTGKDTSSGHWEMSGVPVFFDWSYFSDKTNSFPKELLQAIIEAGDLSGVLANCHASGTEIIARLGEEHMATGKPIIYTSADSVVQIAAHEESFGLDRLLALCEKTRAILDQMPGLNVGRVIARPFVGSCADNFTRTGNRRDYSVPPPEATLLDKLIAAQGNVFSVGKIADIFAQQGISQRYKANGIEALFEQTIKALNDAGDKTLVFTNFVDFDSSYGHRRDVNGYAQALEAFDAMLPRLMDSMSENDILLISADHGCDPSWPGTDHTREHVPVLAYGKTLAAENVGKRNSFADIGQSLAGYFGLEALPYGESFLVS</sequence>
<gene>
    <name evidence="6" type="primary">deoB</name>
    <name evidence="9" type="ORF">HNR48_003506</name>
</gene>
<evidence type="ECO:0000313" key="9">
    <source>
        <dbReference type="EMBL" id="MBB6523204.1"/>
    </source>
</evidence>
<evidence type="ECO:0000256" key="1">
    <source>
        <dbReference type="ARBA" id="ARBA00010373"/>
    </source>
</evidence>
<protein>
    <recommendedName>
        <fullName evidence="6 7">Phosphopentomutase</fullName>
        <ecNumber evidence="6 7">5.4.2.7</ecNumber>
    </recommendedName>
    <alternativeName>
        <fullName evidence="6">Phosphodeoxyribomutase</fullName>
    </alternativeName>
</protein>
<dbReference type="GO" id="GO:0008973">
    <property type="term" value="F:phosphopentomutase activity"/>
    <property type="evidence" value="ECO:0007669"/>
    <property type="project" value="UniProtKB-UniRule"/>
</dbReference>
<dbReference type="InterPro" id="IPR017850">
    <property type="entry name" value="Alkaline_phosphatase_core_sf"/>
</dbReference>
<evidence type="ECO:0000256" key="3">
    <source>
        <dbReference type="ARBA" id="ARBA00022723"/>
    </source>
</evidence>
<feature type="binding site" evidence="6">
    <location>
        <position position="330"/>
    </location>
    <ligand>
        <name>Mn(2+)</name>
        <dbReference type="ChEBI" id="CHEBI:29035"/>
        <label>2</label>
    </ligand>
</feature>
<name>A0A7X0MYL0_9GAMM</name>
<dbReference type="GO" id="GO:0006015">
    <property type="term" value="P:5-phosphoribose 1-diphosphate biosynthetic process"/>
    <property type="evidence" value="ECO:0007669"/>
    <property type="project" value="UniProtKB-UniPathway"/>
</dbReference>
<comment type="pathway">
    <text evidence="6">Carbohydrate degradation; 2-deoxy-D-ribose 1-phosphate degradation; D-glyceraldehyde 3-phosphate and acetaldehyde from 2-deoxy-alpha-D-ribose 1-phosphate: step 1/2.</text>
</comment>
<dbReference type="InterPro" id="IPR006124">
    <property type="entry name" value="Metalloenzyme"/>
</dbReference>
<evidence type="ECO:0000313" key="10">
    <source>
        <dbReference type="Proteomes" id="UP000528457"/>
    </source>
</evidence>
<dbReference type="InterPro" id="IPR010045">
    <property type="entry name" value="DeoB"/>
</dbReference>
<evidence type="ECO:0000256" key="5">
    <source>
        <dbReference type="ARBA" id="ARBA00023235"/>
    </source>
</evidence>
<dbReference type="Pfam" id="PF01676">
    <property type="entry name" value="Metalloenzyme"/>
    <property type="match status" value="1"/>
</dbReference>
<proteinExistence type="inferred from homology"/>
<dbReference type="EMBL" id="JACHHT010000003">
    <property type="protein sequence ID" value="MBB6523204.1"/>
    <property type="molecule type" value="Genomic_DNA"/>
</dbReference>
<feature type="binding site" evidence="6">
    <location>
        <position position="372"/>
    </location>
    <ligand>
        <name>Mn(2+)</name>
        <dbReference type="ChEBI" id="CHEBI:29035"/>
        <label>1</label>
    </ligand>
</feature>
<dbReference type="InterPro" id="IPR024052">
    <property type="entry name" value="Phosphopentomutase_DeoB_cap_sf"/>
</dbReference>
<dbReference type="GO" id="GO:0000287">
    <property type="term" value="F:magnesium ion binding"/>
    <property type="evidence" value="ECO:0007669"/>
    <property type="project" value="UniProtKB-UniRule"/>
</dbReference>
<keyword evidence="10" id="KW-1185">Reference proteome</keyword>
<accession>A0A7X0MYL0</accession>
<feature type="binding site" evidence="6">
    <location>
        <position position="371"/>
    </location>
    <ligand>
        <name>Mn(2+)</name>
        <dbReference type="ChEBI" id="CHEBI:29035"/>
        <label>1</label>
    </ligand>
</feature>
<keyword evidence="2 6" id="KW-0963">Cytoplasm</keyword>